<gene>
    <name evidence="1" type="ORF">MHA02_17840</name>
</gene>
<dbReference type="EMBL" id="BJZT01000016">
    <property type="protein sequence ID" value="GEO99396.1"/>
    <property type="molecule type" value="Genomic_DNA"/>
</dbReference>
<protein>
    <recommendedName>
        <fullName evidence="3">Transcription factor</fullName>
    </recommendedName>
</protein>
<keyword evidence="2" id="KW-1185">Reference proteome</keyword>
<dbReference type="AlphaFoldDB" id="A0A512INV6"/>
<proteinExistence type="predicted"/>
<comment type="caution">
    <text evidence="1">The sequence shown here is derived from an EMBL/GenBank/DDBJ whole genome shotgun (WGS) entry which is preliminary data.</text>
</comment>
<dbReference type="Proteomes" id="UP000321258">
    <property type="component" value="Unassembled WGS sequence"/>
</dbReference>
<dbReference type="Pfam" id="PF07704">
    <property type="entry name" value="PSK_trans_fac"/>
    <property type="match status" value="1"/>
</dbReference>
<name>A0A512INV6_9HYPH</name>
<evidence type="ECO:0008006" key="3">
    <source>
        <dbReference type="Google" id="ProtNLM"/>
    </source>
</evidence>
<dbReference type="InterPro" id="IPR011660">
    <property type="entry name" value="VapB-like"/>
</dbReference>
<reference evidence="1 2" key="1">
    <citation type="submission" date="2019-07" db="EMBL/GenBank/DDBJ databases">
        <title>Whole genome shotgun sequence of Methylobacterium haplocladii NBRC 107714.</title>
        <authorList>
            <person name="Hosoyama A."/>
            <person name="Uohara A."/>
            <person name="Ohji S."/>
            <person name="Ichikawa N."/>
        </authorList>
    </citation>
    <scope>NUCLEOTIDE SEQUENCE [LARGE SCALE GENOMIC DNA]</scope>
    <source>
        <strain evidence="1 2">NBRC 107714</strain>
    </source>
</reference>
<evidence type="ECO:0000313" key="1">
    <source>
        <dbReference type="EMBL" id="GEO99396.1"/>
    </source>
</evidence>
<sequence length="88" mass="9729">MYTADERGNGMALHIRDKEADRLIRKLAASRGIPLTEAVKSAARDALERDAKTPDLWERLQPLLDSVAARGSTGLEADKAFYDSLNDE</sequence>
<accession>A0A512INV6</accession>
<evidence type="ECO:0000313" key="2">
    <source>
        <dbReference type="Proteomes" id="UP000321258"/>
    </source>
</evidence>
<organism evidence="1 2">
    <name type="scientific">Methylobacterium haplocladii</name>
    <dbReference type="NCBI Taxonomy" id="1176176"/>
    <lineage>
        <taxon>Bacteria</taxon>
        <taxon>Pseudomonadati</taxon>
        <taxon>Pseudomonadota</taxon>
        <taxon>Alphaproteobacteria</taxon>
        <taxon>Hyphomicrobiales</taxon>
        <taxon>Methylobacteriaceae</taxon>
        <taxon>Methylobacterium</taxon>
    </lineage>
</organism>